<dbReference type="GO" id="GO:0016787">
    <property type="term" value="F:hydrolase activity"/>
    <property type="evidence" value="ECO:0007669"/>
    <property type="project" value="UniProtKB-KW"/>
</dbReference>
<dbReference type="InterPro" id="IPR029058">
    <property type="entry name" value="AB_hydrolase_fold"/>
</dbReference>
<comment type="caution">
    <text evidence="5">The sequence shown here is derived from an EMBL/GenBank/DDBJ whole genome shotgun (WGS) entry which is preliminary data.</text>
</comment>
<reference evidence="6" key="1">
    <citation type="journal article" date="2019" name="Int. J. Syst. Evol. Microbiol.">
        <title>The Global Catalogue of Microorganisms (GCM) 10K type strain sequencing project: providing services to taxonomists for standard genome sequencing and annotation.</title>
        <authorList>
            <consortium name="The Broad Institute Genomics Platform"/>
            <consortium name="The Broad Institute Genome Sequencing Center for Infectious Disease"/>
            <person name="Wu L."/>
            <person name="Ma J."/>
        </authorList>
    </citation>
    <scope>NUCLEOTIDE SEQUENCE [LARGE SCALE GENOMIC DNA]</scope>
    <source>
        <strain evidence="6">CCUG 57263</strain>
    </source>
</reference>
<evidence type="ECO:0000256" key="1">
    <source>
        <dbReference type="ARBA" id="ARBA00010088"/>
    </source>
</evidence>
<organism evidence="5 6">
    <name type="scientific">Paenibacillus residui</name>
    <dbReference type="NCBI Taxonomy" id="629724"/>
    <lineage>
        <taxon>Bacteria</taxon>
        <taxon>Bacillati</taxon>
        <taxon>Bacillota</taxon>
        <taxon>Bacilli</taxon>
        <taxon>Bacillales</taxon>
        <taxon>Paenibacillaceae</taxon>
        <taxon>Paenibacillus</taxon>
    </lineage>
</organism>
<proteinExistence type="inferred from homology"/>
<keyword evidence="3" id="KW-1133">Transmembrane helix</keyword>
<dbReference type="RefSeq" id="WP_379288020.1">
    <property type="nucleotide sequence ID" value="NZ_JBHTIU010000031.1"/>
</dbReference>
<name>A0ABW3D841_9BACL</name>
<keyword evidence="2 5" id="KW-0378">Hydrolase</keyword>
<dbReference type="SUPFAM" id="SSF53474">
    <property type="entry name" value="alpha/beta-Hydrolases"/>
    <property type="match status" value="1"/>
</dbReference>
<evidence type="ECO:0000256" key="2">
    <source>
        <dbReference type="ARBA" id="ARBA00022801"/>
    </source>
</evidence>
<dbReference type="InterPro" id="IPR002410">
    <property type="entry name" value="Peptidase_S33"/>
</dbReference>
<dbReference type="Pfam" id="PF12697">
    <property type="entry name" value="Abhydrolase_6"/>
    <property type="match status" value="1"/>
</dbReference>
<gene>
    <name evidence="5" type="ORF">ACFQ03_10555</name>
</gene>
<dbReference type="PANTHER" id="PTHR43798">
    <property type="entry name" value="MONOACYLGLYCEROL LIPASE"/>
    <property type="match status" value="1"/>
</dbReference>
<evidence type="ECO:0000259" key="4">
    <source>
        <dbReference type="Pfam" id="PF12697"/>
    </source>
</evidence>
<evidence type="ECO:0000256" key="3">
    <source>
        <dbReference type="SAM" id="Phobius"/>
    </source>
</evidence>
<dbReference type="EMBL" id="JBHTIU010000031">
    <property type="protein sequence ID" value="MFD0869592.1"/>
    <property type="molecule type" value="Genomic_DNA"/>
</dbReference>
<dbReference type="Proteomes" id="UP001597120">
    <property type="component" value="Unassembled WGS sequence"/>
</dbReference>
<accession>A0ABW3D841</accession>
<evidence type="ECO:0000313" key="6">
    <source>
        <dbReference type="Proteomes" id="UP001597120"/>
    </source>
</evidence>
<evidence type="ECO:0000313" key="5">
    <source>
        <dbReference type="EMBL" id="MFD0869592.1"/>
    </source>
</evidence>
<keyword evidence="6" id="KW-1185">Reference proteome</keyword>
<keyword evidence="3" id="KW-0812">Transmembrane</keyword>
<comment type="similarity">
    <text evidence="1">Belongs to the peptidase S33 family.</text>
</comment>
<feature type="transmembrane region" description="Helical" evidence="3">
    <location>
        <begin position="26"/>
        <end position="44"/>
    </location>
</feature>
<dbReference type="InterPro" id="IPR050266">
    <property type="entry name" value="AB_hydrolase_sf"/>
</dbReference>
<dbReference type="Gene3D" id="3.40.50.1820">
    <property type="entry name" value="alpha/beta hydrolase"/>
    <property type="match status" value="1"/>
</dbReference>
<dbReference type="InterPro" id="IPR000073">
    <property type="entry name" value="AB_hydrolase_1"/>
</dbReference>
<dbReference type="PRINTS" id="PR00793">
    <property type="entry name" value="PROAMNOPTASE"/>
</dbReference>
<feature type="domain" description="AB hydrolase-1" evidence="4">
    <location>
        <begin position="81"/>
        <end position="328"/>
    </location>
</feature>
<dbReference type="PRINTS" id="PR00111">
    <property type="entry name" value="ABHYDROLASE"/>
</dbReference>
<protein>
    <submittedName>
        <fullName evidence="5">Alpha/beta fold hydrolase</fullName>
    </submittedName>
</protein>
<keyword evidence="3" id="KW-0472">Membrane</keyword>
<sequence>MSLDKDGDSRFFWITHSQSQKGRITVVWILTGIGLLAAAALMGYSRQRVRRAESEFPPTGEFVTVEGIRLHYNSKGRGRPIVCLHGGMLSSADYSGVMELASSQYRVLVFDRPGYGYSERPGKGIMTPQNQARLLHEALKKLGATEPILVGHSWSGLLVLSYALQYSDELAGIVLLAPGAYGGKAYPAGIADRILNALVLSPFVGKLLLHTLLVPLGGLAVKPVTDATFAPDPVPHDYRRLAQAVWPRPAQIRANREDIEGFIRNADAVSSRYGELRLPVVIAVGDSDPFRPELQAYRLHREIPHSKLLKIEHTGHMIPQARPEAVLQALNLLEKEIAAREGQTGPRTANG</sequence>